<dbReference type="InterPro" id="IPR029063">
    <property type="entry name" value="SAM-dependent_MTases_sf"/>
</dbReference>
<dbReference type="FunFam" id="3.40.50.150:FF:000009">
    <property type="entry name" value="23S rRNA (Uracil(1939)-C(5))-methyltransferase RlmD"/>
    <property type="match status" value="1"/>
</dbReference>
<dbReference type="InterPro" id="IPR030390">
    <property type="entry name" value="MeTrfase_TrmA_AS"/>
</dbReference>
<dbReference type="Gene3D" id="3.40.50.150">
    <property type="entry name" value="Vaccinia Virus protein VP39"/>
    <property type="match status" value="1"/>
</dbReference>
<evidence type="ECO:0000259" key="9">
    <source>
        <dbReference type="PROSITE" id="PS50926"/>
    </source>
</evidence>
<dbReference type="Pfam" id="PF05958">
    <property type="entry name" value="tRNA_U5-meth_tr"/>
    <property type="match status" value="1"/>
</dbReference>
<comment type="similarity">
    <text evidence="7">Belongs to the class I-like SAM-binding methyltransferase superfamily. RNA M5U methyltransferase family.</text>
</comment>
<accession>A0A0Z8GWW9</accession>
<evidence type="ECO:0000313" key="10">
    <source>
        <dbReference type="EMBL" id="CYV06453.1"/>
    </source>
</evidence>
<proteinExistence type="inferred from homology"/>
<protein>
    <submittedName>
        <fullName evidence="10">SAM-dependent methyltransferase related to tRNA (Uracil-5-)-methyltransferase</fullName>
        <ecNumber evidence="10">2.1.1.189</ecNumber>
    </submittedName>
</protein>
<dbReference type="FunFam" id="2.40.50.140:FF:000097">
    <property type="entry name" value="23S rRNA (uracil(1939)-C(5))-methyltransferase RlmD"/>
    <property type="match status" value="1"/>
</dbReference>
<keyword evidence="5" id="KW-0408">Iron</keyword>
<evidence type="ECO:0000256" key="4">
    <source>
        <dbReference type="ARBA" id="ARBA00022691"/>
    </source>
</evidence>
<feature type="active site" evidence="8">
    <location>
        <position position="408"/>
    </location>
</feature>
<dbReference type="FunFam" id="2.40.50.1070:FF:000003">
    <property type="entry name" value="23S rRNA (Uracil-5-)-methyltransferase RumA"/>
    <property type="match status" value="1"/>
</dbReference>
<organism evidence="10 11">
    <name type="scientific">Streptococcus suis</name>
    <dbReference type="NCBI Taxonomy" id="1307"/>
    <lineage>
        <taxon>Bacteria</taxon>
        <taxon>Bacillati</taxon>
        <taxon>Bacillota</taxon>
        <taxon>Bacilli</taxon>
        <taxon>Lactobacillales</taxon>
        <taxon>Streptococcaceae</taxon>
        <taxon>Streptococcus</taxon>
    </lineage>
</organism>
<dbReference type="CDD" id="cd02440">
    <property type="entry name" value="AdoMet_MTases"/>
    <property type="match status" value="1"/>
</dbReference>
<dbReference type="PROSITE" id="PS01230">
    <property type="entry name" value="TRMA_1"/>
    <property type="match status" value="1"/>
</dbReference>
<feature type="binding site" evidence="7">
    <location>
        <position position="381"/>
    </location>
    <ligand>
        <name>S-adenosyl-L-methionine</name>
        <dbReference type="ChEBI" id="CHEBI:59789"/>
    </ligand>
</feature>
<dbReference type="InterPro" id="IPR010280">
    <property type="entry name" value="U5_MeTrfase_fam"/>
</dbReference>
<dbReference type="SUPFAM" id="SSF53335">
    <property type="entry name" value="S-adenosyl-L-methionine-dependent methyltransferases"/>
    <property type="match status" value="1"/>
</dbReference>
<feature type="domain" description="TRAM" evidence="9">
    <location>
        <begin position="2"/>
        <end position="60"/>
    </location>
</feature>
<dbReference type="EMBL" id="FIFW01000048">
    <property type="protein sequence ID" value="CYV06453.1"/>
    <property type="molecule type" value="Genomic_DNA"/>
</dbReference>
<keyword evidence="1" id="KW-0004">4Fe-4S</keyword>
<dbReference type="InterPro" id="IPR012340">
    <property type="entry name" value="NA-bd_OB-fold"/>
</dbReference>
<sequence length="543" mass="62210">MNLQVHQRIPLKIKRMGINGEGIGFYQKTLVFVPGALKGEEIFCQITSVKRNFVEARLLKINKESKFRVKPACDIYQACGGCQIMHLRYDKQLDFKQDLLQQALKKFKPAGYEDYLIHPTIGMEQPSHYRAKLQFQTRSFKDQVKAGLYAENSHRLIGITNCYVQDAETQEIINGIAKLLTKHRIPIYNERKQHGIRTVMVRKARKTGQVQVIFVTSCQVNLIKLIDELTSQFPSIITIALNWNRQKTSDIYGEKTEILWGEQAIDEAVLDYEFSLSPRAFYQLNPQQTEILYGEAVKALDISGDEDLIDAYCGVGTIGFAFAKKVKSVRGMDIIPEAIEDAKANAKRMGLSNTHYEAGKAEEIIPKWYQEGYRADALVVDPPRTGLDEKLLKTILDYKPAKMVYVSCNVSTLARDLVELSKAYKVEYIQSVDMFPHTARTEAVVKLSKRDINHHIDLEINEEDLKDISVKKEATYSEIKDYVFRKFELKVSTLNIAQVKRKLGIIERENYNHSKKENQRVPNCPPKKEQAIIDALSWFGMIE</sequence>
<dbReference type="Gene3D" id="2.40.50.140">
    <property type="entry name" value="Nucleic acid-binding proteins"/>
    <property type="match status" value="1"/>
</dbReference>
<dbReference type="PANTHER" id="PTHR11061:SF45">
    <property type="match status" value="1"/>
</dbReference>
<dbReference type="EC" id="2.1.1.189" evidence="10"/>
<feature type="binding site" evidence="7">
    <location>
        <position position="333"/>
    </location>
    <ligand>
        <name>S-adenosyl-L-methionine</name>
        <dbReference type="ChEBI" id="CHEBI:59789"/>
    </ligand>
</feature>
<evidence type="ECO:0000256" key="8">
    <source>
        <dbReference type="PROSITE-ProRule" id="PRU10015"/>
    </source>
</evidence>
<dbReference type="GO" id="GO:0051539">
    <property type="term" value="F:4 iron, 4 sulfur cluster binding"/>
    <property type="evidence" value="ECO:0007669"/>
    <property type="project" value="UniProtKB-KW"/>
</dbReference>
<dbReference type="Proteomes" id="UP000073434">
    <property type="component" value="Unassembled WGS sequence"/>
</dbReference>
<evidence type="ECO:0000313" key="11">
    <source>
        <dbReference type="Proteomes" id="UP000073434"/>
    </source>
</evidence>
<dbReference type="PROSITE" id="PS01231">
    <property type="entry name" value="TRMA_2"/>
    <property type="match status" value="1"/>
</dbReference>
<evidence type="ECO:0000256" key="5">
    <source>
        <dbReference type="ARBA" id="ARBA00023004"/>
    </source>
</evidence>
<dbReference type="InterPro" id="IPR002792">
    <property type="entry name" value="TRAM_dom"/>
</dbReference>
<keyword evidence="1" id="KW-0479">Metal-binding</keyword>
<feature type="active site" description="Nucleophile" evidence="7">
    <location>
        <position position="408"/>
    </location>
</feature>
<dbReference type="AlphaFoldDB" id="A0A0Z8GWW9"/>
<dbReference type="GO" id="GO:0070041">
    <property type="term" value="F:rRNA (uridine-C5-)-methyltransferase activity"/>
    <property type="evidence" value="ECO:0007669"/>
    <property type="project" value="UniProtKB-ARBA"/>
</dbReference>
<dbReference type="Pfam" id="PF01938">
    <property type="entry name" value="TRAM"/>
    <property type="match status" value="1"/>
</dbReference>
<keyword evidence="4 7" id="KW-0949">S-adenosyl-L-methionine</keyword>
<evidence type="ECO:0000256" key="3">
    <source>
        <dbReference type="ARBA" id="ARBA00022679"/>
    </source>
</evidence>
<dbReference type="PROSITE" id="PS50926">
    <property type="entry name" value="TRAM"/>
    <property type="match status" value="1"/>
</dbReference>
<reference evidence="10 11" key="1">
    <citation type="submission" date="2016-02" db="EMBL/GenBank/DDBJ databases">
        <authorList>
            <consortium name="Pathogen Informatics"/>
        </authorList>
    </citation>
    <scope>NUCLEOTIDE SEQUENCE [LARGE SCALE GENOMIC DNA]</scope>
    <source>
        <strain evidence="10 11">LSS23</strain>
    </source>
</reference>
<dbReference type="PROSITE" id="PS51687">
    <property type="entry name" value="SAM_MT_RNA_M5U"/>
    <property type="match status" value="1"/>
</dbReference>
<evidence type="ECO:0000256" key="6">
    <source>
        <dbReference type="ARBA" id="ARBA00023014"/>
    </source>
</evidence>
<dbReference type="SUPFAM" id="SSF50249">
    <property type="entry name" value="Nucleic acid-binding proteins"/>
    <property type="match status" value="1"/>
</dbReference>
<evidence type="ECO:0000256" key="7">
    <source>
        <dbReference type="PROSITE-ProRule" id="PRU01024"/>
    </source>
</evidence>
<dbReference type="InterPro" id="IPR030391">
    <property type="entry name" value="MeTrfase_TrmA_CS"/>
</dbReference>
<keyword evidence="2 7" id="KW-0489">Methyltransferase</keyword>
<evidence type="ECO:0000256" key="1">
    <source>
        <dbReference type="ARBA" id="ARBA00022485"/>
    </source>
</evidence>
<dbReference type="Gene3D" id="2.40.50.1070">
    <property type="match status" value="1"/>
</dbReference>
<dbReference type="PANTHER" id="PTHR11061">
    <property type="entry name" value="RNA M5U METHYLTRANSFERASE"/>
    <property type="match status" value="1"/>
</dbReference>
<dbReference type="GO" id="GO:0070475">
    <property type="term" value="P:rRNA base methylation"/>
    <property type="evidence" value="ECO:0007669"/>
    <property type="project" value="TreeGrafter"/>
</dbReference>
<gene>
    <name evidence="10" type="primary">rlmCD</name>
    <name evidence="10" type="ORF">ERS132385_02302</name>
</gene>
<name>A0A0Z8GWW9_STRSU</name>
<evidence type="ECO:0000256" key="2">
    <source>
        <dbReference type="ARBA" id="ARBA00022603"/>
    </source>
</evidence>
<keyword evidence="6" id="KW-0411">Iron-sulfur</keyword>
<dbReference type="NCBIfam" id="TIGR00479">
    <property type="entry name" value="rumA"/>
    <property type="match status" value="1"/>
</dbReference>
<keyword evidence="3 7" id="KW-0808">Transferase</keyword>
<feature type="binding site" evidence="7">
    <location>
        <position position="283"/>
    </location>
    <ligand>
        <name>S-adenosyl-L-methionine</name>
        <dbReference type="ChEBI" id="CHEBI:59789"/>
    </ligand>
</feature>
<feature type="binding site" evidence="7">
    <location>
        <position position="312"/>
    </location>
    <ligand>
        <name>S-adenosyl-L-methionine</name>
        <dbReference type="ChEBI" id="CHEBI:59789"/>
    </ligand>
</feature>